<evidence type="ECO:0000256" key="9">
    <source>
        <dbReference type="PROSITE-ProRule" id="PRU00108"/>
    </source>
</evidence>
<evidence type="ECO:0000256" key="2">
    <source>
        <dbReference type="ARBA" id="ARBA00022473"/>
    </source>
</evidence>
<evidence type="ECO:0000313" key="12">
    <source>
        <dbReference type="Proteomes" id="UP000467840"/>
    </source>
</evidence>
<dbReference type="PANTHER" id="PTHR45940:SF13">
    <property type="entry name" value="WUSCHEL-RELATED HOMEOBOX 1"/>
    <property type="match status" value="1"/>
</dbReference>
<proteinExistence type="inferred from homology"/>
<comment type="caution">
    <text evidence="11">The sequence shown here is derived from an EMBL/GenBank/DDBJ whole genome shotgun (WGS) entry which is preliminary data.</text>
</comment>
<dbReference type="AlphaFoldDB" id="A0A6A6M601"/>
<dbReference type="InterPro" id="IPR009057">
    <property type="entry name" value="Homeodomain-like_sf"/>
</dbReference>
<dbReference type="Pfam" id="PF00046">
    <property type="entry name" value="Homeodomain"/>
    <property type="match status" value="1"/>
</dbReference>
<feature type="DNA-binding region" description="Homeobox" evidence="9">
    <location>
        <begin position="89"/>
        <end position="143"/>
    </location>
</feature>
<dbReference type="Proteomes" id="UP000467840">
    <property type="component" value="Chromosome 14"/>
</dbReference>
<evidence type="ECO:0000256" key="4">
    <source>
        <dbReference type="ARBA" id="ARBA00023125"/>
    </source>
</evidence>
<dbReference type="FunFam" id="1.10.10.60:FF:000146">
    <property type="entry name" value="WUSCHEL-related homeobox 4"/>
    <property type="match status" value="1"/>
</dbReference>
<keyword evidence="6" id="KW-0804">Transcription</keyword>
<dbReference type="PROSITE" id="PS50071">
    <property type="entry name" value="HOMEOBOX_2"/>
    <property type="match status" value="1"/>
</dbReference>
<dbReference type="GO" id="GO:0005634">
    <property type="term" value="C:nucleus"/>
    <property type="evidence" value="ECO:0007669"/>
    <property type="project" value="UniProtKB-SubCell"/>
</dbReference>
<dbReference type="OrthoDB" id="1918181at2759"/>
<evidence type="ECO:0000256" key="7">
    <source>
        <dbReference type="ARBA" id="ARBA00023242"/>
    </source>
</evidence>
<dbReference type="GO" id="GO:0003700">
    <property type="term" value="F:DNA-binding transcription factor activity"/>
    <property type="evidence" value="ECO:0007669"/>
    <property type="project" value="InterPro"/>
</dbReference>
<keyword evidence="3" id="KW-0805">Transcription regulation</keyword>
<evidence type="ECO:0000256" key="10">
    <source>
        <dbReference type="RuleBase" id="RU000682"/>
    </source>
</evidence>
<sequence>MWMMGCSDGGEFNMPDSFNGRKLRPVVPRTPPLPSPNNTSNSSPPRLSLLHGNEFFSLNHHLATMADQSKRDFHTQPVVVSSRWNPTPEQLRTLEELYRRGTRTPSAEQIQHITAQLRRYGKIEGKNVFYWFQNHKARERQKRRRQMESAASDHHHEQQQNRDIEILGRKESEANRTGYEGEQTKNWAPTTNCSTLPEEAVSMQRAAKGAVAECRGDGWIQFDEVELQQRRSFMERNATWQIKQMSCPSPTHLINTSSSSTNTTTTTSRILAEATAITPTVLARGTIRTMDPNKQIIKTHNDLNIFIAPRREKNIGHGLINHFISNDEDHNGCGDSHQTLQLFPLRSSGDGERINDKETETSSASVAAAMNNFTTPYQFFEFLPLKN</sequence>
<reference evidence="11 12" key="1">
    <citation type="journal article" date="2020" name="Mol. Plant">
        <title>The Chromosome-Based Rubber Tree Genome Provides New Insights into Spurge Genome Evolution and Rubber Biosynthesis.</title>
        <authorList>
            <person name="Liu J."/>
            <person name="Shi C."/>
            <person name="Shi C.C."/>
            <person name="Li W."/>
            <person name="Zhang Q.J."/>
            <person name="Zhang Y."/>
            <person name="Li K."/>
            <person name="Lu H.F."/>
            <person name="Shi C."/>
            <person name="Zhu S.T."/>
            <person name="Xiao Z.Y."/>
            <person name="Nan H."/>
            <person name="Yue Y."/>
            <person name="Zhu X.G."/>
            <person name="Wu Y."/>
            <person name="Hong X.N."/>
            <person name="Fan G.Y."/>
            <person name="Tong Y."/>
            <person name="Zhang D."/>
            <person name="Mao C.L."/>
            <person name="Liu Y.L."/>
            <person name="Hao S.J."/>
            <person name="Liu W.Q."/>
            <person name="Lv M.Q."/>
            <person name="Zhang H.B."/>
            <person name="Liu Y."/>
            <person name="Hu-Tang G.R."/>
            <person name="Wang J.P."/>
            <person name="Wang J.H."/>
            <person name="Sun Y.H."/>
            <person name="Ni S.B."/>
            <person name="Chen W.B."/>
            <person name="Zhang X.C."/>
            <person name="Jiao Y.N."/>
            <person name="Eichler E.E."/>
            <person name="Li G.H."/>
            <person name="Liu X."/>
            <person name="Gao L.Z."/>
        </authorList>
    </citation>
    <scope>NUCLEOTIDE SEQUENCE [LARGE SCALE GENOMIC DNA]</scope>
    <source>
        <strain evidence="12">cv. GT1</strain>
        <tissue evidence="11">Leaf</tissue>
    </source>
</reference>
<dbReference type="InterPro" id="IPR001356">
    <property type="entry name" value="HD"/>
</dbReference>
<protein>
    <submittedName>
        <fullName evidence="11">Uncharacterized protein</fullName>
    </submittedName>
</protein>
<keyword evidence="7 9" id="KW-0539">Nucleus</keyword>
<dbReference type="Gene3D" id="1.10.10.60">
    <property type="entry name" value="Homeodomain-like"/>
    <property type="match status" value="1"/>
</dbReference>
<accession>A0A6A6M601</accession>
<dbReference type="GO" id="GO:0099402">
    <property type="term" value="P:plant organ development"/>
    <property type="evidence" value="ECO:0007669"/>
    <property type="project" value="InterPro"/>
</dbReference>
<evidence type="ECO:0000256" key="6">
    <source>
        <dbReference type="ARBA" id="ARBA00023163"/>
    </source>
</evidence>
<dbReference type="PANTHER" id="PTHR45940">
    <property type="entry name" value="WUSCHEL-RELATED HOMEOBOX 1-RELATED"/>
    <property type="match status" value="1"/>
</dbReference>
<dbReference type="SUPFAM" id="SSF46689">
    <property type="entry name" value="Homeodomain-like"/>
    <property type="match status" value="1"/>
</dbReference>
<evidence type="ECO:0000313" key="11">
    <source>
        <dbReference type="EMBL" id="KAF2309102.1"/>
    </source>
</evidence>
<dbReference type="CDD" id="cd00086">
    <property type="entry name" value="homeodomain"/>
    <property type="match status" value="1"/>
</dbReference>
<gene>
    <name evidence="11" type="ORF">GH714_000495</name>
</gene>
<comment type="similarity">
    <text evidence="8">Belongs to the WUS homeobox family.</text>
</comment>
<evidence type="ECO:0000256" key="8">
    <source>
        <dbReference type="ARBA" id="ARBA00024040"/>
    </source>
</evidence>
<keyword evidence="12" id="KW-1185">Reference proteome</keyword>
<evidence type="ECO:0000256" key="3">
    <source>
        <dbReference type="ARBA" id="ARBA00023015"/>
    </source>
</evidence>
<organism evidence="11 12">
    <name type="scientific">Hevea brasiliensis</name>
    <name type="common">Para rubber tree</name>
    <name type="synonym">Siphonia brasiliensis</name>
    <dbReference type="NCBI Taxonomy" id="3981"/>
    <lineage>
        <taxon>Eukaryota</taxon>
        <taxon>Viridiplantae</taxon>
        <taxon>Streptophyta</taxon>
        <taxon>Embryophyta</taxon>
        <taxon>Tracheophyta</taxon>
        <taxon>Spermatophyta</taxon>
        <taxon>Magnoliopsida</taxon>
        <taxon>eudicotyledons</taxon>
        <taxon>Gunneridae</taxon>
        <taxon>Pentapetalae</taxon>
        <taxon>rosids</taxon>
        <taxon>fabids</taxon>
        <taxon>Malpighiales</taxon>
        <taxon>Euphorbiaceae</taxon>
        <taxon>Crotonoideae</taxon>
        <taxon>Micrandreae</taxon>
        <taxon>Hevea</taxon>
    </lineage>
</organism>
<keyword evidence="5 9" id="KW-0371">Homeobox</keyword>
<evidence type="ECO:0000256" key="1">
    <source>
        <dbReference type="ARBA" id="ARBA00004123"/>
    </source>
</evidence>
<dbReference type="GO" id="GO:0003677">
    <property type="term" value="F:DNA binding"/>
    <property type="evidence" value="ECO:0007669"/>
    <property type="project" value="UniProtKB-UniRule"/>
</dbReference>
<comment type="subcellular location">
    <subcellularLocation>
        <location evidence="1 9 10">Nucleus</location>
    </subcellularLocation>
</comment>
<keyword evidence="4 9" id="KW-0238">DNA-binding</keyword>
<evidence type="ECO:0000256" key="5">
    <source>
        <dbReference type="ARBA" id="ARBA00023155"/>
    </source>
</evidence>
<dbReference type="SMART" id="SM00389">
    <property type="entry name" value="HOX"/>
    <property type="match status" value="1"/>
</dbReference>
<name>A0A6A6M601_HEVBR</name>
<keyword evidence="2" id="KW-0217">Developmental protein</keyword>
<dbReference type="InterPro" id="IPR044555">
    <property type="entry name" value="WUSCHEL-like"/>
</dbReference>
<dbReference type="EMBL" id="JAAGAX010000006">
    <property type="protein sequence ID" value="KAF2309102.1"/>
    <property type="molecule type" value="Genomic_DNA"/>
</dbReference>